<name>A0A816S688_BRANA</name>
<evidence type="ECO:0000256" key="1">
    <source>
        <dbReference type="SAM" id="MobiDB-lite"/>
    </source>
</evidence>
<accession>A0A816S688</accession>
<dbReference type="AlphaFoldDB" id="A0A816S688"/>
<evidence type="ECO:0000313" key="2">
    <source>
        <dbReference type="EMBL" id="CAF2081450.1"/>
    </source>
</evidence>
<gene>
    <name evidence="2" type="ORF">DARMORV10_A06P02750.1</name>
</gene>
<proteinExistence type="predicted"/>
<dbReference type="EMBL" id="HG994360">
    <property type="protein sequence ID" value="CAF2081450.1"/>
    <property type="molecule type" value="Genomic_DNA"/>
</dbReference>
<feature type="region of interest" description="Disordered" evidence="1">
    <location>
        <begin position="1"/>
        <end position="35"/>
    </location>
</feature>
<reference evidence="2" key="1">
    <citation type="submission" date="2021-01" db="EMBL/GenBank/DDBJ databases">
        <authorList>
            <consortium name="Genoscope - CEA"/>
            <person name="William W."/>
        </authorList>
    </citation>
    <scope>NUCLEOTIDE SEQUENCE</scope>
</reference>
<sequence length="102" mass="10980">MNPNSESHVSGDLISKKSNGKDGSPPTSRSNVPAKAVCLPPKLSPAILCRRNQTARPLSPPLSPSNKAAEPVSLNLSLYLHIRLFLTFRSTFMQPLINSTNG</sequence>
<feature type="non-terminal residue" evidence="2">
    <location>
        <position position="102"/>
    </location>
</feature>
<dbReference type="Proteomes" id="UP001295469">
    <property type="component" value="Chromosome A06"/>
</dbReference>
<organism evidence="2">
    <name type="scientific">Brassica napus</name>
    <name type="common">Rape</name>
    <dbReference type="NCBI Taxonomy" id="3708"/>
    <lineage>
        <taxon>Eukaryota</taxon>
        <taxon>Viridiplantae</taxon>
        <taxon>Streptophyta</taxon>
        <taxon>Embryophyta</taxon>
        <taxon>Tracheophyta</taxon>
        <taxon>Spermatophyta</taxon>
        <taxon>Magnoliopsida</taxon>
        <taxon>eudicotyledons</taxon>
        <taxon>Gunneridae</taxon>
        <taxon>Pentapetalae</taxon>
        <taxon>rosids</taxon>
        <taxon>malvids</taxon>
        <taxon>Brassicales</taxon>
        <taxon>Brassicaceae</taxon>
        <taxon>Brassiceae</taxon>
        <taxon>Brassica</taxon>
    </lineage>
</organism>
<protein>
    <submittedName>
        <fullName evidence="2">(rape) hypothetical protein</fullName>
    </submittedName>
</protein>